<accession>A0ABP9Q7U8</accession>
<sequence>MTETVVTLASVLLVETIGLALVLLGWLLAREQLRTERERLRCQRSALDAEWRALAGAHQVRATVRQAGQAMHQQAGYGR</sequence>
<keyword evidence="3" id="KW-1185">Reference proteome</keyword>
<organism evidence="2 3">
    <name type="scientific">Pseudonocardia eucalypti</name>
    <dbReference type="NCBI Taxonomy" id="648755"/>
    <lineage>
        <taxon>Bacteria</taxon>
        <taxon>Bacillati</taxon>
        <taxon>Actinomycetota</taxon>
        <taxon>Actinomycetes</taxon>
        <taxon>Pseudonocardiales</taxon>
        <taxon>Pseudonocardiaceae</taxon>
        <taxon>Pseudonocardia</taxon>
    </lineage>
</organism>
<protein>
    <submittedName>
        <fullName evidence="2">Uncharacterized protein</fullName>
    </submittedName>
</protein>
<gene>
    <name evidence="2" type="ORF">GCM10023321_37710</name>
</gene>
<name>A0ABP9Q7U8_9PSEU</name>
<dbReference type="EMBL" id="BAABJP010000015">
    <property type="protein sequence ID" value="GAA5158216.1"/>
    <property type="molecule type" value="Genomic_DNA"/>
</dbReference>
<dbReference type="RefSeq" id="WP_185059146.1">
    <property type="nucleotide sequence ID" value="NZ_BAABJP010000015.1"/>
</dbReference>
<evidence type="ECO:0000256" key="1">
    <source>
        <dbReference type="SAM" id="Phobius"/>
    </source>
</evidence>
<evidence type="ECO:0000313" key="3">
    <source>
        <dbReference type="Proteomes" id="UP001428817"/>
    </source>
</evidence>
<keyword evidence="1" id="KW-0472">Membrane</keyword>
<feature type="transmembrane region" description="Helical" evidence="1">
    <location>
        <begin position="6"/>
        <end position="29"/>
    </location>
</feature>
<proteinExistence type="predicted"/>
<reference evidence="3" key="1">
    <citation type="journal article" date="2019" name="Int. J. Syst. Evol. Microbiol.">
        <title>The Global Catalogue of Microorganisms (GCM) 10K type strain sequencing project: providing services to taxonomists for standard genome sequencing and annotation.</title>
        <authorList>
            <consortium name="The Broad Institute Genomics Platform"/>
            <consortium name="The Broad Institute Genome Sequencing Center for Infectious Disease"/>
            <person name="Wu L."/>
            <person name="Ma J."/>
        </authorList>
    </citation>
    <scope>NUCLEOTIDE SEQUENCE [LARGE SCALE GENOMIC DNA]</scope>
    <source>
        <strain evidence="3">JCM 18303</strain>
    </source>
</reference>
<keyword evidence="1" id="KW-1133">Transmembrane helix</keyword>
<keyword evidence="1" id="KW-0812">Transmembrane</keyword>
<comment type="caution">
    <text evidence="2">The sequence shown here is derived from an EMBL/GenBank/DDBJ whole genome shotgun (WGS) entry which is preliminary data.</text>
</comment>
<dbReference type="Proteomes" id="UP001428817">
    <property type="component" value="Unassembled WGS sequence"/>
</dbReference>
<evidence type="ECO:0000313" key="2">
    <source>
        <dbReference type="EMBL" id="GAA5158216.1"/>
    </source>
</evidence>